<reference evidence="3 4" key="1">
    <citation type="submission" date="2017-03" db="EMBL/GenBank/DDBJ databases">
        <title>Lifting the veil on microbial sulfur biogeochemistry in mining wastewaters.</title>
        <authorList>
            <person name="Kantor R.S."/>
            <person name="Colenbrander Nelson T."/>
            <person name="Marshall S."/>
            <person name="Bennett D."/>
            <person name="Apte S."/>
            <person name="Camacho D."/>
            <person name="Thomas B.C."/>
            <person name="Warren L.A."/>
            <person name="Banfield J.F."/>
        </authorList>
    </citation>
    <scope>NUCLEOTIDE SEQUENCE [LARGE SCALE GENOMIC DNA]</scope>
    <source>
        <strain evidence="3">32-69-9</strain>
    </source>
</reference>
<proteinExistence type="predicted"/>
<dbReference type="SUPFAM" id="SSF143100">
    <property type="entry name" value="TTHA1013/TTHA0281-like"/>
    <property type="match status" value="1"/>
</dbReference>
<organism evidence="3 4">
    <name type="scientific">Brevundimonas subvibrioides</name>
    <dbReference type="NCBI Taxonomy" id="74313"/>
    <lineage>
        <taxon>Bacteria</taxon>
        <taxon>Pseudomonadati</taxon>
        <taxon>Pseudomonadota</taxon>
        <taxon>Alphaproteobacteria</taxon>
        <taxon>Caulobacterales</taxon>
        <taxon>Caulobacteraceae</taxon>
        <taxon>Brevundimonas</taxon>
    </lineage>
</organism>
<dbReference type="AlphaFoldDB" id="A0A258FDQ2"/>
<dbReference type="Gene3D" id="3.30.2390.10">
    <property type="entry name" value="TTHA1013-like"/>
    <property type="match status" value="1"/>
</dbReference>
<name>A0A258FDQ2_9CAUL</name>
<evidence type="ECO:0000256" key="1">
    <source>
        <dbReference type="SAM" id="MobiDB-lite"/>
    </source>
</evidence>
<comment type="caution">
    <text evidence="3">The sequence shown here is derived from an EMBL/GenBank/DDBJ whole genome shotgun (WGS) entry which is preliminary data.</text>
</comment>
<feature type="region of interest" description="Disordered" evidence="1">
    <location>
        <begin position="48"/>
        <end position="70"/>
    </location>
</feature>
<evidence type="ECO:0000259" key="2">
    <source>
        <dbReference type="Pfam" id="PF08972"/>
    </source>
</evidence>
<accession>A0A258FDQ2</accession>
<dbReference type="Proteomes" id="UP000215595">
    <property type="component" value="Unassembled WGS sequence"/>
</dbReference>
<dbReference type="EMBL" id="NCEB01000040">
    <property type="protein sequence ID" value="OYX30690.1"/>
    <property type="molecule type" value="Genomic_DNA"/>
</dbReference>
<gene>
    <name evidence="3" type="ORF">B7Z01_14010</name>
</gene>
<dbReference type="InterPro" id="IPR015066">
    <property type="entry name" value="DUF1902"/>
</dbReference>
<evidence type="ECO:0000313" key="4">
    <source>
        <dbReference type="Proteomes" id="UP000215595"/>
    </source>
</evidence>
<protein>
    <recommendedName>
        <fullName evidence="2">DUF1902 domain-containing protein</fullName>
    </recommendedName>
</protein>
<dbReference type="InterPro" id="IPR035069">
    <property type="entry name" value="TTHA1013/TTHA0281-like"/>
</dbReference>
<evidence type="ECO:0000313" key="3">
    <source>
        <dbReference type="EMBL" id="OYX30690.1"/>
    </source>
</evidence>
<feature type="domain" description="DUF1902" evidence="2">
    <location>
        <begin position="4"/>
        <end position="56"/>
    </location>
</feature>
<dbReference type="Pfam" id="PF08972">
    <property type="entry name" value="DUF1902"/>
    <property type="match status" value="1"/>
</dbReference>
<sequence>MARYTVTAVWDAEAGVYWSQSNIVGLNVEAETLGEFVDLVETLAPSLMRDNDQQPGPITITGETAMKAAS</sequence>